<dbReference type="Pfam" id="PF08385">
    <property type="entry name" value="DHC_N1"/>
    <property type="match status" value="1"/>
</dbReference>
<dbReference type="Pfam" id="PF08393">
    <property type="entry name" value="DHC_N2"/>
    <property type="match status" value="1"/>
</dbReference>
<sequence>MYLRPIRHQFEDFEQAEFDECEPYLAPLMHTVCLIWTHSQYYNTPARIIVLLQEMCNMIINQARNYLDPAEIFKGELEESIDKIKKTVHILHSYREAYEDHRDKMKSYFSGNMEVREWEFAPKLVFARYDKFTERAVTILAFMNDYKSFLNRITDFDKRLGTILCQAFDDCCTSEAMFKLLEIMGGLLERNDIKCNFDGKYPIIVETVMKELDVAKAIYDEQIARMKEQGHVTLHKNMPKIAGSLRWAKELRQRITAPMNEFKRLEHPCMQGGAAKLVFTKFEEMLNLISGWNQDIYEDWAENVGASCSHNMSQPLLLRNQNTDLISVNFDAKLTAILREVKYLKVADVEEIPESARDLFKQNDMFWKYVTNLDLIVHLYNKVRNNVLGVEYPLIEGQLEQLDVILKQAETTLTWESEGVWEYIQMTRDHVIELESCVHKAKNNIEEIVHLMSSWSKTPLFARYENKHETLLNLDDRKDRLEKRYANISDIGTKIHQLLQQNKEYFKADSDSEVWELYVEYVDEMIVEGFVSTIYCSMNFLLDNTDPKNNIGPLFQAQLELEVPELIFKPSLDYNTEDGFYELVEGLVTDIYRQAALIPRLAVHTGREDYQMDLEQMVDLSDMRNELMERMNSVMSKAIEYRNSFDVYAYLWVDDRNEFMKQFLLYNHVLTPEEIEAAGEESIPESPPTLKQFKEQIDNFENIYQEAQQIESTELFDSWFRVNSKPFKQALLNTIKRWSYMFKQHLIDHVTNSLKELSVFIKSTDSGLLKPIEEGDYNGMVDCMGYLYAVKERQQATDEMFEPLKQTIELLKTFEQELPEEVHLQLQELPEQWNNTKKISITVKQQVAPLQATEVANIRRHTASFDVTQHKFRESFRGIGPFRYSCEQPYMILDEYNEVIAAMELEMSQLTDSAGLFEVHIPDFKQLKQCRKELIMLKTLWDYIIIVRSCFDDWKTTQWKDINVEQMDIDCKKFSKDIRTLDKEMRAWDSYSGVEDNVKNMLTSLRAVGELQNPAIRERHWQQLMSATKVRFSMNEETTLADLLSLNLHNYEDEVRGIVDKAVKEMSMEKVLKELDVTWATMEFEHDAHPRTGITMLKTSEELIETLEDNQVQLQNMLSSKYIAHFLTEVSTWQKKLSTADQVISVWMEVQRTWSHLESIFIGSEDIRSQLPEDSARFDGIDTDFKVTTYWLKQNIAQQIGRLDNIHLYVWLGTCDGKFISLSTEENKIQQITDTFQEMIELLKPYPACKITFLEIPPYSILDFNAYKKHDNLSTFKHQEEQLIKKVEELNSSIRYINSTLDTFSPNFAIDISHHHQEKTSKSKKLTIRDNSRIVINGSRVDLYMAEIHDKLCDELAINGYMLSVLNGNIASTISTSNSVGIDQNLPAATKTCRDNIADLAIEIRDDESKDSEHDPVDSCPICNTTSLLDTIECTECSLWIHYHCAGLS</sequence>
<reference evidence="5 6" key="1">
    <citation type="submission" date="2020-06" db="EMBL/GenBank/DDBJ databases">
        <authorList>
            <person name="Li R."/>
            <person name="Bekaert M."/>
        </authorList>
    </citation>
    <scope>NUCLEOTIDE SEQUENCE [LARGE SCALE GENOMIC DNA]</scope>
    <source>
        <strain evidence="6">wild</strain>
    </source>
</reference>
<feature type="domain" description="Dynein heavy chain linker" evidence="4">
    <location>
        <begin position="927"/>
        <end position="1190"/>
    </location>
</feature>
<feature type="coiled-coil region" evidence="2">
    <location>
        <begin position="464"/>
        <end position="491"/>
    </location>
</feature>
<dbReference type="OrthoDB" id="10249909at2759"/>
<dbReference type="InterPro" id="IPR013594">
    <property type="entry name" value="Dynein_heavy_tail"/>
</dbReference>
<dbReference type="GO" id="GO:0051959">
    <property type="term" value="F:dynein light intermediate chain binding"/>
    <property type="evidence" value="ECO:0007669"/>
    <property type="project" value="InterPro"/>
</dbReference>
<keyword evidence="6" id="KW-1185">Reference proteome</keyword>
<dbReference type="Proteomes" id="UP000507470">
    <property type="component" value="Unassembled WGS sequence"/>
</dbReference>
<evidence type="ECO:0000313" key="6">
    <source>
        <dbReference type="Proteomes" id="UP000507470"/>
    </source>
</evidence>
<dbReference type="GO" id="GO:0007018">
    <property type="term" value="P:microtubule-based movement"/>
    <property type="evidence" value="ECO:0007669"/>
    <property type="project" value="InterPro"/>
</dbReference>
<dbReference type="GO" id="GO:0005858">
    <property type="term" value="C:axonemal dynein complex"/>
    <property type="evidence" value="ECO:0007669"/>
    <property type="project" value="TreeGrafter"/>
</dbReference>
<evidence type="ECO:0000256" key="2">
    <source>
        <dbReference type="SAM" id="Coils"/>
    </source>
</evidence>
<dbReference type="FunFam" id="1.10.287.2620:FF:000004">
    <property type="entry name" value="Dynein axonemal heavy chain 17"/>
    <property type="match status" value="1"/>
</dbReference>
<dbReference type="InterPro" id="IPR026983">
    <property type="entry name" value="DHC"/>
</dbReference>
<dbReference type="SUPFAM" id="SSF57903">
    <property type="entry name" value="FYVE/PHD zinc finger"/>
    <property type="match status" value="1"/>
</dbReference>
<dbReference type="InterPro" id="IPR042222">
    <property type="entry name" value="Dynein_2_N"/>
</dbReference>
<dbReference type="Gene3D" id="1.10.287.2620">
    <property type="match status" value="1"/>
</dbReference>
<dbReference type="InterPro" id="IPR011011">
    <property type="entry name" value="Znf_FYVE_PHD"/>
</dbReference>
<evidence type="ECO:0000259" key="4">
    <source>
        <dbReference type="Pfam" id="PF08393"/>
    </source>
</evidence>
<dbReference type="FunFam" id="1.20.140.100:FF:000001">
    <property type="entry name" value="dynein heavy chain 17, axonemal"/>
    <property type="match status" value="1"/>
</dbReference>
<feature type="domain" description="Dynein heavy chain tail" evidence="3">
    <location>
        <begin position="142"/>
        <end position="423"/>
    </location>
</feature>
<evidence type="ECO:0000313" key="5">
    <source>
        <dbReference type="EMBL" id="CAC5391625.1"/>
    </source>
</evidence>
<evidence type="ECO:0000256" key="1">
    <source>
        <dbReference type="ARBA" id="ARBA00008887"/>
    </source>
</evidence>
<accession>A0A6J8C5B8</accession>
<dbReference type="EMBL" id="CACVKT020004797">
    <property type="protein sequence ID" value="CAC5391625.1"/>
    <property type="molecule type" value="Genomic_DNA"/>
</dbReference>
<dbReference type="InterPro" id="IPR013602">
    <property type="entry name" value="Dynein_heavy_linker"/>
</dbReference>
<dbReference type="GO" id="GO:0045505">
    <property type="term" value="F:dynein intermediate chain binding"/>
    <property type="evidence" value="ECO:0007669"/>
    <property type="project" value="InterPro"/>
</dbReference>
<comment type="similarity">
    <text evidence="1">Belongs to the dynein heavy chain family.</text>
</comment>
<keyword evidence="2" id="KW-0175">Coiled coil</keyword>
<proteinExistence type="inferred from homology"/>
<dbReference type="PANTHER" id="PTHR46532:SF11">
    <property type="entry name" value="DYNEIN AXONEMAL HEAVY CHAIN 12"/>
    <property type="match status" value="1"/>
</dbReference>
<evidence type="ECO:0000259" key="3">
    <source>
        <dbReference type="Pfam" id="PF08385"/>
    </source>
</evidence>
<organism evidence="5 6">
    <name type="scientific">Mytilus coruscus</name>
    <name type="common">Sea mussel</name>
    <dbReference type="NCBI Taxonomy" id="42192"/>
    <lineage>
        <taxon>Eukaryota</taxon>
        <taxon>Metazoa</taxon>
        <taxon>Spiralia</taxon>
        <taxon>Lophotrochozoa</taxon>
        <taxon>Mollusca</taxon>
        <taxon>Bivalvia</taxon>
        <taxon>Autobranchia</taxon>
        <taxon>Pteriomorphia</taxon>
        <taxon>Mytilida</taxon>
        <taxon>Mytiloidea</taxon>
        <taxon>Mytilidae</taxon>
        <taxon>Mytilinae</taxon>
        <taxon>Mytilus</taxon>
    </lineage>
</organism>
<dbReference type="Gene3D" id="1.20.140.100">
    <property type="entry name" value="Dynein heavy chain, N-terminal domain 2"/>
    <property type="match status" value="1"/>
</dbReference>
<name>A0A6J8C5B8_MYTCO</name>
<dbReference type="PANTHER" id="PTHR46532">
    <property type="entry name" value="MALE FERTILITY FACTOR KL5"/>
    <property type="match status" value="1"/>
</dbReference>
<gene>
    <name evidence="5" type="ORF">MCOR_26623</name>
</gene>
<protein>
    <submittedName>
        <fullName evidence="5">DNAH</fullName>
    </submittedName>
</protein>